<feature type="chain" id="PRO_5023816064" evidence="2">
    <location>
        <begin position="27"/>
        <end position="255"/>
    </location>
</feature>
<dbReference type="OrthoDB" id="9989223at2759"/>
<feature type="signal peptide" evidence="2">
    <location>
        <begin position="1"/>
        <end position="26"/>
    </location>
</feature>
<feature type="non-terminal residue" evidence="3">
    <location>
        <position position="255"/>
    </location>
</feature>
<dbReference type="Proteomes" id="UP000324897">
    <property type="component" value="Chromosome 1"/>
</dbReference>
<evidence type="ECO:0000313" key="3">
    <source>
        <dbReference type="EMBL" id="TVU29031.1"/>
    </source>
</evidence>
<feature type="region of interest" description="Disordered" evidence="1">
    <location>
        <begin position="199"/>
        <end position="226"/>
    </location>
</feature>
<evidence type="ECO:0000256" key="2">
    <source>
        <dbReference type="SAM" id="SignalP"/>
    </source>
</evidence>
<proteinExistence type="predicted"/>
<name>A0A5J9V0F8_9POAL</name>
<comment type="caution">
    <text evidence="3">The sequence shown here is derived from an EMBL/GenBank/DDBJ whole genome shotgun (WGS) entry which is preliminary data.</text>
</comment>
<keyword evidence="4" id="KW-1185">Reference proteome</keyword>
<dbReference type="EMBL" id="RWGY01000011">
    <property type="protein sequence ID" value="TVU29031.1"/>
    <property type="molecule type" value="Genomic_DNA"/>
</dbReference>
<dbReference type="Gramene" id="TVU29031">
    <property type="protein sequence ID" value="TVU29031"/>
    <property type="gene ID" value="EJB05_20573"/>
</dbReference>
<dbReference type="AlphaFoldDB" id="A0A5J9V0F8"/>
<reference evidence="3 4" key="1">
    <citation type="journal article" date="2019" name="Sci. Rep.">
        <title>A high-quality genome of Eragrostis curvula grass provides insights into Poaceae evolution and supports new strategies to enhance forage quality.</title>
        <authorList>
            <person name="Carballo J."/>
            <person name="Santos B.A.C.M."/>
            <person name="Zappacosta D."/>
            <person name="Garbus I."/>
            <person name="Selva J.P."/>
            <person name="Gallo C.A."/>
            <person name="Diaz A."/>
            <person name="Albertini E."/>
            <person name="Caccamo M."/>
            <person name="Echenique V."/>
        </authorList>
    </citation>
    <scope>NUCLEOTIDE SEQUENCE [LARGE SCALE GENOMIC DNA]</scope>
    <source>
        <strain evidence="4">cv. Victoria</strain>
        <tissue evidence="3">Leaf</tissue>
    </source>
</reference>
<accession>A0A5J9V0F8</accession>
<keyword evidence="2" id="KW-0732">Signal</keyword>
<evidence type="ECO:0000313" key="4">
    <source>
        <dbReference type="Proteomes" id="UP000324897"/>
    </source>
</evidence>
<sequence>MAKPATTNLLAMAVVALLSVTLHLQAQSVMEGSALVQDPSRPEHVAVNATNLNTAHIQKLVNNSITEVGTFNDRSTKLLEPSWSRRPPRDHLGSICSAAFLQNHTHKNRISNPMQQRKHDEETEERAYLRSAEPNCAAEPMPNSPRCSASNLFRSAYAGIAATTAAASAAETATRHLGCGCGCGASEALDALPLRAERSGAAWQETRRRRRGERPTKGLGRAMTAAARGEVDAGVMADSGLRREWWSRRGGRRRR</sequence>
<organism evidence="3 4">
    <name type="scientific">Eragrostis curvula</name>
    <name type="common">weeping love grass</name>
    <dbReference type="NCBI Taxonomy" id="38414"/>
    <lineage>
        <taxon>Eukaryota</taxon>
        <taxon>Viridiplantae</taxon>
        <taxon>Streptophyta</taxon>
        <taxon>Embryophyta</taxon>
        <taxon>Tracheophyta</taxon>
        <taxon>Spermatophyta</taxon>
        <taxon>Magnoliopsida</taxon>
        <taxon>Liliopsida</taxon>
        <taxon>Poales</taxon>
        <taxon>Poaceae</taxon>
        <taxon>PACMAD clade</taxon>
        <taxon>Chloridoideae</taxon>
        <taxon>Eragrostideae</taxon>
        <taxon>Eragrostidinae</taxon>
        <taxon>Eragrostis</taxon>
    </lineage>
</organism>
<gene>
    <name evidence="3" type="ORF">EJB05_20573</name>
</gene>
<protein>
    <submittedName>
        <fullName evidence="3">Uncharacterized protein</fullName>
    </submittedName>
</protein>
<evidence type="ECO:0000256" key="1">
    <source>
        <dbReference type="SAM" id="MobiDB-lite"/>
    </source>
</evidence>